<dbReference type="RefSeq" id="YP_004300730.1">
    <property type="nucleotide sequence ID" value="NC_015250.1"/>
</dbReference>
<accession>D9I683</accession>
<reference evidence="1 2" key="1">
    <citation type="journal article" date="2010" name="Virol. J.">
        <title>Genomes of the T4-related bacteriophages as windows on microbial genome evolution.</title>
        <authorList>
            <person name="Petrov V.M."/>
            <person name="Ratnayaka S."/>
            <person name="Nolan J.M."/>
            <person name="Miller E.S."/>
            <person name="Karam J.D."/>
        </authorList>
    </citation>
    <scope>NUCLEOTIDE SEQUENCE [LARGE SCALE GENOMIC DNA]</scope>
    <source>
        <strain evidence="1">Acj133</strain>
    </source>
</reference>
<proteinExistence type="predicted"/>
<protein>
    <submittedName>
        <fullName evidence="1">Uncharacterized protein 1</fullName>
    </submittedName>
</protein>
<evidence type="ECO:0000313" key="1">
    <source>
        <dbReference type="EMBL" id="ADJ19464.1"/>
    </source>
</evidence>
<dbReference type="GeneID" id="10323136"/>
<dbReference type="Gene3D" id="1.10.238.70">
    <property type="match status" value="1"/>
</dbReference>
<dbReference type="EMBL" id="HM114315">
    <property type="protein sequence ID" value="ADJ19464.1"/>
    <property type="molecule type" value="Genomic_DNA"/>
</dbReference>
<dbReference type="InterPro" id="IPR048444">
    <property type="entry name" value="DNMK"/>
</dbReference>
<dbReference type="InterPro" id="IPR023191">
    <property type="entry name" value="DNMP_kinase_N"/>
</dbReference>
<dbReference type="Proteomes" id="UP000000330">
    <property type="component" value="Segment"/>
</dbReference>
<gene>
    <name evidence="1" type="primary">1</name>
    <name evidence="1" type="ORF">Acj133p149</name>
</gene>
<dbReference type="Pfam" id="PF21448">
    <property type="entry name" value="DNMK"/>
    <property type="match status" value="1"/>
</dbReference>
<organism evidence="1 2">
    <name type="scientific">Acinetobacter phage 133</name>
    <dbReference type="NCBI Taxonomy" id="2919552"/>
    <lineage>
        <taxon>Viruses</taxon>
        <taxon>Duplodnaviria</taxon>
        <taxon>Heunggongvirae</taxon>
        <taxon>Uroviricota</taxon>
        <taxon>Caudoviricetes</taxon>
        <taxon>Pantevenvirales</taxon>
        <taxon>Straboviridae</taxon>
        <taxon>Tevenvirinae</taxon>
        <taxon>Centumtrigintavirus</taxon>
        <taxon>Centumtrigintavirus cv133</taxon>
        <taxon>Acinetobacter virus 133</taxon>
    </lineage>
</organism>
<evidence type="ECO:0000313" key="2">
    <source>
        <dbReference type="Proteomes" id="UP000000330"/>
    </source>
</evidence>
<keyword evidence="2" id="KW-1185">Reference proteome</keyword>
<dbReference type="KEGG" id="vg:10323136"/>
<name>D9I683_9CAUD</name>
<dbReference type="SUPFAM" id="SSF52540">
    <property type="entry name" value="P-loop containing nucleoside triphosphate hydrolases"/>
    <property type="match status" value="1"/>
</dbReference>
<sequence length="223" mass="25206">MIIGIHGIKRSGKDTVAQHIMQNHPGLVQVAFADAIKEALSASFHTYGIDELTGLNIILDDFYEGGRYDRDNFDLGISNASAHLWLRSALKVLRTTYPDIELRIPDDIKFESRKVWTIRILMQVLGTDIVTKYHPDYWVKITICDIETIIKNGHPGVIVSDVRFDNEAQALRNINAKMIFLQRETGNTDNHLSEQGLTPTDSDVLIINNGTLEDLYNKVDQLT</sequence>
<dbReference type="InterPro" id="IPR027417">
    <property type="entry name" value="P-loop_NTPase"/>
</dbReference>
<dbReference type="Gene3D" id="3.40.50.300">
    <property type="entry name" value="P-loop containing nucleotide triphosphate hydrolases"/>
    <property type="match status" value="1"/>
</dbReference>